<keyword evidence="2" id="KW-0812">Transmembrane</keyword>
<organism evidence="3">
    <name type="scientific">Mesocestoides corti</name>
    <name type="common">Flatworm</name>
    <dbReference type="NCBI Taxonomy" id="53468"/>
    <lineage>
        <taxon>Eukaryota</taxon>
        <taxon>Metazoa</taxon>
        <taxon>Spiralia</taxon>
        <taxon>Lophotrochozoa</taxon>
        <taxon>Platyhelminthes</taxon>
        <taxon>Cestoda</taxon>
        <taxon>Eucestoda</taxon>
        <taxon>Cyclophyllidea</taxon>
        <taxon>Mesocestoididae</taxon>
        <taxon>Mesocestoides</taxon>
    </lineage>
</organism>
<dbReference type="PANTHER" id="PTHR11686">
    <property type="entry name" value="GAMMA GLUTAMYL TRANSPEPTIDASE"/>
    <property type="match status" value="1"/>
</dbReference>
<name>A0A5K3F4S7_MESCO</name>
<dbReference type="GO" id="GO:0006751">
    <property type="term" value="P:glutathione catabolic process"/>
    <property type="evidence" value="ECO:0007669"/>
    <property type="project" value="InterPro"/>
</dbReference>
<evidence type="ECO:0000256" key="2">
    <source>
        <dbReference type="SAM" id="Phobius"/>
    </source>
</evidence>
<feature type="transmembrane region" description="Helical" evidence="2">
    <location>
        <begin position="42"/>
        <end position="64"/>
    </location>
</feature>
<evidence type="ECO:0000313" key="3">
    <source>
        <dbReference type="WBParaSite" id="MCU_005452-RA"/>
    </source>
</evidence>
<sequence length="640" mass="68544">MGHYFSDNQFHIHPDGAPTLPLNPMRKGFWKYICSSAQQINLIYLGISVCLAAISFALLLTIFFGQPQVTPRGFFISNSGFCSDSGKRIMTDRGGNAADALIAIVLCLSVTRPDAVGLGGCGAFLVHVRDANKNDLFDAMCSSPSAFDVTSQNAAYSVGVPGLLAGLKSVHDAYGYLSWSDLFQPAIDSAEHGFMVHPDLMRIVQKVVNSTPTSHIAHDIEQNVKNGLYPPQPSLAATLRKLATEGVQPFYNGSIGQGIVDEMQKLGVTWVLEGDLSTYQVHKPNHTELDSAGFTIHGFTSPFVGGLLAANVLSNLDMLNHLRPLRSRKLALGEPKEVAQLYHRLIELTKLSLVHVSGLGDPYDPNSGKITVSREDKFMSLETRKSLVSMVSDDRVLSTSALGYVDPVIFTSQDGETFVLTVESDNLIASASLIMGSPFGSGIKTTNTGILLNAAQRLFSSAPPSSTTSLNVPAPGRRPLATTSPIFFETAQQKCGHRFIAASSSGLQGIVGISQVLTSSFLYLSNVTCSGDEQRPPLPSAEETTKTYTPAVGACLPVNASLALKRFTLDFLPVQNSTQHEFVVLLEPGFPSAIKKGLEDLGHKVVATTNPTSVVGAVGWTLYTTIGGVEQSSVNSSSWF</sequence>
<proteinExistence type="predicted"/>
<keyword evidence="2" id="KW-1133">Transmembrane helix</keyword>
<dbReference type="InterPro" id="IPR029055">
    <property type="entry name" value="Ntn_hydrolases_N"/>
</dbReference>
<dbReference type="GO" id="GO:0005886">
    <property type="term" value="C:plasma membrane"/>
    <property type="evidence" value="ECO:0007669"/>
    <property type="project" value="TreeGrafter"/>
</dbReference>
<dbReference type="PANTHER" id="PTHR11686:SF54">
    <property type="entry name" value="GLUTATHIONE HYDROLASE 7"/>
    <property type="match status" value="1"/>
</dbReference>
<dbReference type="Gene3D" id="3.60.20.40">
    <property type="match status" value="1"/>
</dbReference>
<feature type="binding site" evidence="1">
    <location>
        <position position="506"/>
    </location>
    <ligand>
        <name>L-glutamate</name>
        <dbReference type="ChEBI" id="CHEBI:29985"/>
    </ligand>
</feature>
<dbReference type="Pfam" id="PF01019">
    <property type="entry name" value="G_glu_transpept"/>
    <property type="match status" value="1"/>
</dbReference>
<dbReference type="AlphaFoldDB" id="A0A5K3F4S7"/>
<evidence type="ECO:0000256" key="1">
    <source>
        <dbReference type="PIRSR" id="PIRSR600101-2"/>
    </source>
</evidence>
<dbReference type="InterPro" id="IPR043137">
    <property type="entry name" value="GGT_ssub_C"/>
</dbReference>
<keyword evidence="2" id="KW-0472">Membrane</keyword>
<dbReference type="InterPro" id="IPR000101">
    <property type="entry name" value="GGT_peptidase"/>
</dbReference>
<reference evidence="3" key="1">
    <citation type="submission" date="2019-11" db="UniProtKB">
        <authorList>
            <consortium name="WormBaseParasite"/>
        </authorList>
    </citation>
    <scope>IDENTIFICATION</scope>
</reference>
<dbReference type="SUPFAM" id="SSF56235">
    <property type="entry name" value="N-terminal nucleophile aminohydrolases (Ntn hydrolases)"/>
    <property type="match status" value="1"/>
</dbReference>
<dbReference type="GO" id="GO:0036374">
    <property type="term" value="F:glutathione hydrolase activity"/>
    <property type="evidence" value="ECO:0007669"/>
    <property type="project" value="InterPro"/>
</dbReference>
<protein>
    <submittedName>
        <fullName evidence="3">Gamma-glutamyltransferase</fullName>
    </submittedName>
</protein>
<dbReference type="WBParaSite" id="MCU_005452-RA">
    <property type="protein sequence ID" value="MCU_005452-RA"/>
    <property type="gene ID" value="MCU_005452"/>
</dbReference>
<dbReference type="PRINTS" id="PR01210">
    <property type="entry name" value="GGTRANSPTASE"/>
</dbReference>
<accession>A0A5K3F4S7</accession>